<dbReference type="Pfam" id="PF11905">
    <property type="entry name" value="DUF3425"/>
    <property type="match status" value="1"/>
</dbReference>
<accession>A0A7C8IIT3</accession>
<dbReference type="Gene3D" id="1.10.510.10">
    <property type="entry name" value="Transferase(Phosphotransferase) domain 1"/>
    <property type="match status" value="1"/>
</dbReference>
<dbReference type="GO" id="GO:0020037">
    <property type="term" value="F:heme binding"/>
    <property type="evidence" value="ECO:0007669"/>
    <property type="project" value="InterPro"/>
</dbReference>
<dbReference type="InterPro" id="IPR011009">
    <property type="entry name" value="Kinase-like_dom_sf"/>
</dbReference>
<feature type="compositionally biased region" description="Polar residues" evidence="17">
    <location>
        <begin position="1112"/>
        <end position="1123"/>
    </location>
</feature>
<dbReference type="PROSITE" id="PS00109">
    <property type="entry name" value="PROTEIN_KINASE_TYR"/>
    <property type="match status" value="1"/>
</dbReference>
<proteinExistence type="inferred from homology"/>
<dbReference type="SUPFAM" id="SSF56112">
    <property type="entry name" value="Protein kinase-like (PK-like)"/>
    <property type="match status" value="1"/>
</dbReference>
<feature type="binding site" description="axial binding residue" evidence="15">
    <location>
        <position position="760"/>
    </location>
    <ligand>
        <name>heme</name>
        <dbReference type="ChEBI" id="CHEBI:30413"/>
    </ligand>
    <ligandPart>
        <name>Fe</name>
        <dbReference type="ChEBI" id="CHEBI:18248"/>
    </ligandPart>
</feature>
<dbReference type="PANTHER" id="PTHR46300:SF2">
    <property type="entry name" value="CYTOCHROME P450 MONOOXYGENASE ALNH-RELATED"/>
    <property type="match status" value="1"/>
</dbReference>
<evidence type="ECO:0000256" key="3">
    <source>
        <dbReference type="ARBA" id="ARBA00011534"/>
    </source>
</evidence>
<dbReference type="InterPro" id="IPR002401">
    <property type="entry name" value="Cyt_P450_E_grp-I"/>
</dbReference>
<dbReference type="AlphaFoldDB" id="A0A7C8IIT3"/>
<comment type="catalytic activity">
    <reaction evidence="14">
        <text>L-seryl-[protein] + ATP = O-phospho-L-seryl-[protein] + ADP + H(+)</text>
        <dbReference type="Rhea" id="RHEA:17989"/>
        <dbReference type="Rhea" id="RHEA-COMP:9863"/>
        <dbReference type="Rhea" id="RHEA-COMP:11604"/>
        <dbReference type="ChEBI" id="CHEBI:15378"/>
        <dbReference type="ChEBI" id="CHEBI:29999"/>
        <dbReference type="ChEBI" id="CHEBI:30616"/>
        <dbReference type="ChEBI" id="CHEBI:83421"/>
        <dbReference type="ChEBI" id="CHEBI:456216"/>
        <dbReference type="EC" id="2.7.11.1"/>
    </reaction>
</comment>
<dbReference type="EC" id="2.7.11.1" evidence="4"/>
<dbReference type="OrthoDB" id="1055148at2759"/>
<dbReference type="GO" id="GO:0004497">
    <property type="term" value="F:monooxygenase activity"/>
    <property type="evidence" value="ECO:0007669"/>
    <property type="project" value="UniProtKB-KW"/>
</dbReference>
<feature type="compositionally biased region" description="Basic and acidic residues" evidence="17">
    <location>
        <begin position="64"/>
        <end position="74"/>
    </location>
</feature>
<comment type="similarity">
    <text evidence="2">Belongs to the cytochrome P450 family.</text>
</comment>
<evidence type="ECO:0000256" key="4">
    <source>
        <dbReference type="ARBA" id="ARBA00012513"/>
    </source>
</evidence>
<dbReference type="InterPro" id="IPR021833">
    <property type="entry name" value="DUF3425"/>
</dbReference>
<dbReference type="Proteomes" id="UP000481858">
    <property type="component" value="Unassembled WGS sequence"/>
</dbReference>
<evidence type="ECO:0000256" key="5">
    <source>
        <dbReference type="ARBA" id="ARBA00013948"/>
    </source>
</evidence>
<dbReference type="InterPro" id="IPR004827">
    <property type="entry name" value="bZIP"/>
</dbReference>
<comment type="caution">
    <text evidence="19">The sequence shown here is derived from an EMBL/GenBank/DDBJ whole genome shotgun (WGS) entry which is preliminary data.</text>
</comment>
<dbReference type="InParanoid" id="A0A7C8IIT3"/>
<dbReference type="InterPro" id="IPR017441">
    <property type="entry name" value="Protein_kinase_ATP_BS"/>
</dbReference>
<evidence type="ECO:0000256" key="14">
    <source>
        <dbReference type="ARBA" id="ARBA00048679"/>
    </source>
</evidence>
<evidence type="ECO:0000256" key="2">
    <source>
        <dbReference type="ARBA" id="ARBA00010617"/>
    </source>
</evidence>
<gene>
    <name evidence="19" type="ORF">GQX73_g8870</name>
</gene>
<keyword evidence="8" id="KW-0560">Oxidoreductase</keyword>
<dbReference type="Pfam" id="PF00067">
    <property type="entry name" value="p450"/>
    <property type="match status" value="1"/>
</dbReference>
<dbReference type="InterPro" id="IPR001128">
    <property type="entry name" value="Cyt_P450"/>
</dbReference>
<dbReference type="GO" id="GO:0003700">
    <property type="term" value="F:DNA-binding transcription factor activity"/>
    <property type="evidence" value="ECO:0007669"/>
    <property type="project" value="InterPro"/>
</dbReference>
<evidence type="ECO:0000313" key="20">
    <source>
        <dbReference type="Proteomes" id="UP000481858"/>
    </source>
</evidence>
<evidence type="ECO:0000259" key="18">
    <source>
        <dbReference type="PROSITE" id="PS50011"/>
    </source>
</evidence>
<evidence type="ECO:0000256" key="12">
    <source>
        <dbReference type="ARBA" id="ARBA00033194"/>
    </source>
</evidence>
<dbReference type="GO" id="GO:0016705">
    <property type="term" value="F:oxidoreductase activity, acting on paired donors, with incorporation or reduction of molecular oxygen"/>
    <property type="evidence" value="ECO:0007669"/>
    <property type="project" value="InterPro"/>
</dbReference>
<evidence type="ECO:0000256" key="6">
    <source>
        <dbReference type="ARBA" id="ARBA00019973"/>
    </source>
</evidence>
<dbReference type="SUPFAM" id="SSF48264">
    <property type="entry name" value="Cytochrome P450"/>
    <property type="match status" value="1"/>
</dbReference>
<reference evidence="19 20" key="1">
    <citation type="submission" date="2019-12" db="EMBL/GenBank/DDBJ databases">
        <title>Draft genome sequence of the ascomycete Xylaria multiplex DSM 110363.</title>
        <authorList>
            <person name="Buettner E."/>
            <person name="Kellner H."/>
        </authorList>
    </citation>
    <scope>NUCLEOTIDE SEQUENCE [LARGE SCALE GENOMIC DNA]</scope>
    <source>
        <strain evidence="19 20">DSM 110363</strain>
    </source>
</reference>
<feature type="binding site" evidence="16">
    <location>
        <position position="902"/>
    </location>
    <ligand>
        <name>ATP</name>
        <dbReference type="ChEBI" id="CHEBI:30616"/>
    </ligand>
</feature>
<keyword evidence="9 15" id="KW-0408">Iron</keyword>
<evidence type="ECO:0000256" key="8">
    <source>
        <dbReference type="ARBA" id="ARBA00023002"/>
    </source>
</evidence>
<dbReference type="CDD" id="cd14688">
    <property type="entry name" value="bZIP_YAP"/>
    <property type="match status" value="1"/>
</dbReference>
<comment type="function">
    <text evidence="1">Component of the EKC/KEOPS complex that is required for the formation of a threonylcarbamoyl group on adenosine at position 37 (t(6)A37) in tRNAs that read codons beginning with adenine. The complex is probably involved in the transfer of the threonylcarbamoyl moiety of threonylcarbamoyl-AMP (TC-AMP) to the N6 group of A37. BUD32 has ATPase activity in the context of the EKC/KEOPS complex and likely plays a supporting role to the catalytic subunit KAE1. The EKC/KEOPS complex also promotes both telomere uncapping and telomere elongation. The complex is required for efficient recruitment of transcriptional coactivators.</text>
</comment>
<feature type="region of interest" description="Disordered" evidence="17">
    <location>
        <begin position="1070"/>
        <end position="1123"/>
    </location>
</feature>
<sequence>MDKNQQLKQINAEASVVASAQELSKKRVITAARKEQNRLAQRAYRKRQKEQKKAQNQSVISGPHRLEPRRDNLETLRTPIPTSRSGCEIGFRNSHPIPPFHSPPTQSKGQTASNSDVEGLPTRAMQPTLHGSPCSPAHQVDSVAASVATHTDVAMTIPNEPTIPSSGLMDTALGVRGGLEDDSTAVFRACVSNAICIGIDLAELMYCERPCMSPFYRPTVQMNEDPAALITASSHDSLPVSLRPTLAQILVPHHASLDLIPLPRLRERAILMCAALPHIFSLWEMKLDIYTRNALICHGSDSSSESISQPWDTRSWQAAPWFLSKWKMVIDTDEVKTSLSIPGIPGLWIRASPTDGQDLAGFTDKHIRHVIEKFAEWGEIHGPIYSLMLGSNPLVMVQSQEIAKELLDKRGLNYSSRPALYILSDLASRGLRQVAMKYNVTWRQIHRVNHKTLNMTAARAYGPYQILESRQMLIDMLESPDQYEKHIQRYSNSVACQMVYGFRTTSWSDPKLQSVVSIFFEICDLAVSIPARLMDCYPILQKIPRRLMPVCRKALDLDRRCISVFLSRWLEVKKGVLDGAAMPCFCKSLVDTQATEGFSEELASYIAGDIVEAASSTTSDELLGFLMAMVTHPDVQQCAQREIDAVIGQDRIPRLEDMASLPYVRGCVRETLQWMPTTALLVPHSPLKDDVYQDHVIPSGASVVVNVWALNMDPKNWPNPHAFDPLRFKEEIRSEYGIATSSDPIRPRHNYVFGAGRRLCQGIHIAEQSLFLAIACLIWAFDITTPDPSSIDTEDLRGGLAEWQQQKLDFLDPSTEQWARVPDGVPLNNDLGGTIMAPPQVVDLADADDDDAQVIYHELQSCFARSNRWECEKLLGSGAYGAAVLVKERNADQGHARRVVLKRALGAGIDELKAEIAALKLLRGSAHFATMLASCEDLIEFANQTTPTMGLRTIFATLHGLRGPASVQEFCQNGTLDQLKEKARARGIEIPNSLLWHFYLCLVRACIGLAYPPSGAEDVTPALEVLRGEAPGDLVHGDIAGRNIVIADIDADVPEHSTIPTLKMIDLGSSRHTDNAGKGPEENLHAVAIRTREDEGPKIRDDVQRSRDSGNGHPTSQRGTEIS</sequence>
<dbReference type="PROSITE" id="PS00107">
    <property type="entry name" value="PROTEIN_KINASE_ATP"/>
    <property type="match status" value="1"/>
</dbReference>
<dbReference type="PRINTS" id="PR00463">
    <property type="entry name" value="EP450I"/>
</dbReference>
<evidence type="ECO:0000256" key="15">
    <source>
        <dbReference type="PIRSR" id="PIRSR602401-1"/>
    </source>
</evidence>
<dbReference type="InterPro" id="IPR000719">
    <property type="entry name" value="Prot_kinase_dom"/>
</dbReference>
<evidence type="ECO:0000256" key="17">
    <source>
        <dbReference type="SAM" id="MobiDB-lite"/>
    </source>
</evidence>
<feature type="compositionally biased region" description="Polar residues" evidence="17">
    <location>
        <begin position="103"/>
        <end position="116"/>
    </location>
</feature>
<feature type="domain" description="Protein kinase" evidence="18">
    <location>
        <begin position="869"/>
        <end position="1123"/>
    </location>
</feature>
<organism evidence="19 20">
    <name type="scientific">Xylaria multiplex</name>
    <dbReference type="NCBI Taxonomy" id="323545"/>
    <lineage>
        <taxon>Eukaryota</taxon>
        <taxon>Fungi</taxon>
        <taxon>Dikarya</taxon>
        <taxon>Ascomycota</taxon>
        <taxon>Pezizomycotina</taxon>
        <taxon>Sordariomycetes</taxon>
        <taxon>Xylariomycetidae</taxon>
        <taxon>Xylariales</taxon>
        <taxon>Xylariaceae</taxon>
        <taxon>Xylaria</taxon>
    </lineage>
</organism>
<dbReference type="EMBL" id="WUBL01000140">
    <property type="protein sequence ID" value="KAF2964689.1"/>
    <property type="molecule type" value="Genomic_DNA"/>
</dbReference>
<dbReference type="GO" id="GO:0005524">
    <property type="term" value="F:ATP binding"/>
    <property type="evidence" value="ECO:0007669"/>
    <property type="project" value="UniProtKB-UniRule"/>
</dbReference>
<dbReference type="InterPro" id="IPR008266">
    <property type="entry name" value="Tyr_kinase_AS"/>
</dbReference>
<keyword evidence="10" id="KW-0503">Monooxygenase</keyword>
<dbReference type="GO" id="GO:0004674">
    <property type="term" value="F:protein serine/threonine kinase activity"/>
    <property type="evidence" value="ECO:0007669"/>
    <property type="project" value="UniProtKB-EC"/>
</dbReference>
<keyword evidence="16" id="KW-0067">ATP-binding</keyword>
<dbReference type="PROSITE" id="PS00036">
    <property type="entry name" value="BZIP_BASIC"/>
    <property type="match status" value="1"/>
</dbReference>
<evidence type="ECO:0000256" key="9">
    <source>
        <dbReference type="ARBA" id="ARBA00023004"/>
    </source>
</evidence>
<comment type="cofactor">
    <cofactor evidence="15">
        <name>heme</name>
        <dbReference type="ChEBI" id="CHEBI:30413"/>
    </cofactor>
</comment>
<evidence type="ECO:0000313" key="19">
    <source>
        <dbReference type="EMBL" id="KAF2964689.1"/>
    </source>
</evidence>
<feature type="region of interest" description="Disordered" evidence="17">
    <location>
        <begin position="39"/>
        <end position="117"/>
    </location>
</feature>
<evidence type="ECO:0000256" key="7">
    <source>
        <dbReference type="ARBA" id="ARBA00022723"/>
    </source>
</evidence>
<protein>
    <recommendedName>
        <fullName evidence="6">EKC/KEOPS complex subunit BUD32</fullName>
        <ecNumber evidence="4">2.7.11.1</ecNumber>
    </recommendedName>
    <alternativeName>
        <fullName evidence="11 12">Atypical Serine/threonine protein kinase BUD32</fullName>
    </alternativeName>
    <alternativeName>
        <fullName evidence="5">EKC/KEOPS complex subunit bud32</fullName>
    </alternativeName>
</protein>
<evidence type="ECO:0000256" key="10">
    <source>
        <dbReference type="ARBA" id="ARBA00023033"/>
    </source>
</evidence>
<comment type="catalytic activity">
    <reaction evidence="13">
        <text>L-threonyl-[protein] + ATP = O-phospho-L-threonyl-[protein] + ADP + H(+)</text>
        <dbReference type="Rhea" id="RHEA:46608"/>
        <dbReference type="Rhea" id="RHEA-COMP:11060"/>
        <dbReference type="Rhea" id="RHEA-COMP:11605"/>
        <dbReference type="ChEBI" id="CHEBI:15378"/>
        <dbReference type="ChEBI" id="CHEBI:30013"/>
        <dbReference type="ChEBI" id="CHEBI:30616"/>
        <dbReference type="ChEBI" id="CHEBI:61977"/>
        <dbReference type="ChEBI" id="CHEBI:456216"/>
        <dbReference type="EC" id="2.7.11.1"/>
    </reaction>
</comment>
<dbReference type="CDD" id="cd11065">
    <property type="entry name" value="CYP64-like"/>
    <property type="match status" value="1"/>
</dbReference>
<dbReference type="PROSITE" id="PS50011">
    <property type="entry name" value="PROTEIN_KINASE_DOM"/>
    <property type="match status" value="1"/>
</dbReference>
<keyword evidence="20" id="KW-1185">Reference proteome</keyword>
<evidence type="ECO:0000256" key="13">
    <source>
        <dbReference type="ARBA" id="ARBA00047899"/>
    </source>
</evidence>
<keyword evidence="15" id="KW-0349">Heme</keyword>
<feature type="compositionally biased region" description="Basic and acidic residues" evidence="17">
    <location>
        <begin position="1070"/>
        <end position="1110"/>
    </location>
</feature>
<keyword evidence="7 15" id="KW-0479">Metal-binding</keyword>
<dbReference type="InterPro" id="IPR036396">
    <property type="entry name" value="Cyt_P450_sf"/>
</dbReference>
<dbReference type="Gene3D" id="1.10.630.10">
    <property type="entry name" value="Cytochrome P450"/>
    <property type="match status" value="1"/>
</dbReference>
<comment type="subunit">
    <text evidence="3">Component of the EKC/KEOPS complex composed of at least BUD32, CGI121, GON7, KAE1 and PCC1; the whole complex dimerizes.</text>
</comment>
<keyword evidence="16" id="KW-0547">Nucleotide-binding</keyword>
<name>A0A7C8IIT3_9PEZI</name>
<dbReference type="PANTHER" id="PTHR46300">
    <property type="entry name" value="P450, PUTATIVE (EUROFUNG)-RELATED-RELATED"/>
    <property type="match status" value="1"/>
</dbReference>
<evidence type="ECO:0000256" key="1">
    <source>
        <dbReference type="ARBA" id="ARBA00003747"/>
    </source>
</evidence>
<dbReference type="GO" id="GO:0005506">
    <property type="term" value="F:iron ion binding"/>
    <property type="evidence" value="ECO:0007669"/>
    <property type="project" value="InterPro"/>
</dbReference>
<dbReference type="InterPro" id="IPR050364">
    <property type="entry name" value="Cytochrome_P450_fung"/>
</dbReference>
<evidence type="ECO:0000256" key="11">
    <source>
        <dbReference type="ARBA" id="ARBA00030980"/>
    </source>
</evidence>
<evidence type="ECO:0000256" key="16">
    <source>
        <dbReference type="PROSITE-ProRule" id="PRU10141"/>
    </source>
</evidence>